<protein>
    <submittedName>
        <fullName evidence="1">Uncharacterized protein</fullName>
    </submittedName>
</protein>
<dbReference type="EMBL" id="JARXVH010000050">
    <property type="protein sequence ID" value="MDH6222911.1"/>
    <property type="molecule type" value="Genomic_DNA"/>
</dbReference>
<keyword evidence="2" id="KW-1185">Reference proteome</keyword>
<comment type="caution">
    <text evidence="1">The sequence shown here is derived from an EMBL/GenBank/DDBJ whole genome shotgun (WGS) entry which is preliminary data.</text>
</comment>
<dbReference type="Proteomes" id="UP001160499">
    <property type="component" value="Unassembled WGS sequence"/>
</dbReference>
<gene>
    <name evidence="1" type="ORF">M2283_010263</name>
</gene>
<accession>A0ABT6M4J2</accession>
<organism evidence="1 2">
    <name type="scientific">Streptomyces pseudovenezuelae</name>
    <dbReference type="NCBI Taxonomy" id="67350"/>
    <lineage>
        <taxon>Bacteria</taxon>
        <taxon>Bacillati</taxon>
        <taxon>Actinomycetota</taxon>
        <taxon>Actinomycetes</taxon>
        <taxon>Kitasatosporales</taxon>
        <taxon>Streptomycetaceae</taxon>
        <taxon>Streptomyces</taxon>
        <taxon>Streptomyces aurantiacus group</taxon>
    </lineage>
</organism>
<proteinExistence type="predicted"/>
<evidence type="ECO:0000313" key="2">
    <source>
        <dbReference type="Proteomes" id="UP001160499"/>
    </source>
</evidence>
<sequence length="39" mass="4543">MKCIRPFVLIADIAFTENRLPVRRTMSVRPFSPQVRPVT</sequence>
<name>A0ABT6M4J2_9ACTN</name>
<reference evidence="1 2" key="1">
    <citation type="submission" date="2023-04" db="EMBL/GenBank/DDBJ databases">
        <title>Forest soil microbial communities from Buena Vista Peninsula, Colon Province, Panama.</title>
        <authorList>
            <person name="Bouskill N."/>
        </authorList>
    </citation>
    <scope>NUCLEOTIDE SEQUENCE [LARGE SCALE GENOMIC DNA]</scope>
    <source>
        <strain evidence="1 2">GGS1</strain>
    </source>
</reference>
<evidence type="ECO:0000313" key="1">
    <source>
        <dbReference type="EMBL" id="MDH6222911.1"/>
    </source>
</evidence>